<evidence type="ECO:0000259" key="16">
    <source>
        <dbReference type="Pfam" id="PF00326"/>
    </source>
</evidence>
<dbReference type="FunFam" id="3.40.50.1820:FF:000003">
    <property type="entry name" value="Dipeptidyl peptidase 4"/>
    <property type="match status" value="1"/>
</dbReference>
<keyword evidence="11" id="KW-0325">Glycoprotein</keyword>
<accession>A0A482WIF2</accession>
<evidence type="ECO:0000256" key="4">
    <source>
        <dbReference type="ARBA" id="ARBA00022670"/>
    </source>
</evidence>
<comment type="subcellular location">
    <subcellularLocation>
        <location evidence="12">Endomembrane system</location>
        <topology evidence="12">Single-pass membrane protein</topology>
    </subcellularLocation>
    <subcellularLocation>
        <location evidence="1">Membrane</location>
        <topology evidence="1">Single-pass type II membrane protein</topology>
    </subcellularLocation>
</comment>
<proteinExistence type="inferred from homology"/>
<comment type="caution">
    <text evidence="18">The sequence shown here is derived from an EMBL/GenBank/DDBJ whole genome shotgun (WGS) entry which is preliminary data.</text>
</comment>
<dbReference type="EMBL" id="QKKF02034243">
    <property type="protein sequence ID" value="RZF33294.1"/>
    <property type="molecule type" value="Genomic_DNA"/>
</dbReference>
<dbReference type="Proteomes" id="UP000291343">
    <property type="component" value="Unassembled WGS sequence"/>
</dbReference>
<dbReference type="InterPro" id="IPR001375">
    <property type="entry name" value="Peptidase_S9_cat"/>
</dbReference>
<evidence type="ECO:0000256" key="14">
    <source>
        <dbReference type="SAM" id="MobiDB-lite"/>
    </source>
</evidence>
<dbReference type="Gene3D" id="2.140.10.30">
    <property type="entry name" value="Dipeptidylpeptidase IV, N-terminal domain"/>
    <property type="match status" value="2"/>
</dbReference>
<keyword evidence="3" id="KW-0031">Aminopeptidase</keyword>
<dbReference type="GO" id="GO:0008236">
    <property type="term" value="F:serine-type peptidase activity"/>
    <property type="evidence" value="ECO:0007669"/>
    <property type="project" value="UniProtKB-KW"/>
</dbReference>
<feature type="domain" description="Peptidase S9 prolyl oligopeptidase catalytic" evidence="16">
    <location>
        <begin position="684"/>
        <end position="890"/>
    </location>
</feature>
<reference evidence="18 19" key="1">
    <citation type="journal article" date="2017" name="Gigascience">
        <title>Genome sequence of the small brown planthopper, Laodelphax striatellus.</title>
        <authorList>
            <person name="Zhu J."/>
            <person name="Jiang F."/>
            <person name="Wang X."/>
            <person name="Yang P."/>
            <person name="Bao Y."/>
            <person name="Zhao W."/>
            <person name="Wang W."/>
            <person name="Lu H."/>
            <person name="Wang Q."/>
            <person name="Cui N."/>
            <person name="Li J."/>
            <person name="Chen X."/>
            <person name="Luo L."/>
            <person name="Yu J."/>
            <person name="Kang L."/>
            <person name="Cui F."/>
        </authorList>
    </citation>
    <scope>NUCLEOTIDE SEQUENCE [LARGE SCALE GENOMIC DNA]</scope>
    <source>
        <strain evidence="18">Lst14</strain>
    </source>
</reference>
<evidence type="ECO:0000259" key="17">
    <source>
        <dbReference type="Pfam" id="PF00930"/>
    </source>
</evidence>
<dbReference type="Pfam" id="PF00326">
    <property type="entry name" value="Peptidase_S9"/>
    <property type="match status" value="1"/>
</dbReference>
<gene>
    <name evidence="18" type="ORF">LSTR_LSTR007639</name>
</gene>
<evidence type="ECO:0000256" key="10">
    <source>
        <dbReference type="ARBA" id="ARBA00023136"/>
    </source>
</evidence>
<evidence type="ECO:0000256" key="5">
    <source>
        <dbReference type="ARBA" id="ARBA00022692"/>
    </source>
</evidence>
<dbReference type="PANTHER" id="PTHR11731:SF200">
    <property type="entry name" value="DIPEPTIDYL PEPTIDASE 10, ISOFORM B"/>
    <property type="match status" value="1"/>
</dbReference>
<organism evidence="18 19">
    <name type="scientific">Laodelphax striatellus</name>
    <name type="common">Small brown planthopper</name>
    <name type="synonym">Delphax striatella</name>
    <dbReference type="NCBI Taxonomy" id="195883"/>
    <lineage>
        <taxon>Eukaryota</taxon>
        <taxon>Metazoa</taxon>
        <taxon>Ecdysozoa</taxon>
        <taxon>Arthropoda</taxon>
        <taxon>Hexapoda</taxon>
        <taxon>Insecta</taxon>
        <taxon>Pterygota</taxon>
        <taxon>Neoptera</taxon>
        <taxon>Paraneoptera</taxon>
        <taxon>Hemiptera</taxon>
        <taxon>Auchenorrhyncha</taxon>
        <taxon>Fulgoroidea</taxon>
        <taxon>Delphacidae</taxon>
        <taxon>Criomorphinae</taxon>
        <taxon>Laodelphax</taxon>
    </lineage>
</organism>
<keyword evidence="9 15" id="KW-1133">Transmembrane helix</keyword>
<evidence type="ECO:0000256" key="9">
    <source>
        <dbReference type="ARBA" id="ARBA00022989"/>
    </source>
</evidence>
<dbReference type="GO" id="GO:0006508">
    <property type="term" value="P:proteolysis"/>
    <property type="evidence" value="ECO:0007669"/>
    <property type="project" value="UniProtKB-KW"/>
</dbReference>
<sequence>MSEPDSYDDELVSSNANQRNWRGILIALLVILMVLALIVTSVVLLTPPDEGPRVKGARLRLQDVLSHELNPLRHNGSWISGDEFIFRDEWGGISIYNAANLTSKVIMSNQTFRRMNLVKFSMSPDQKYIMLVHNVQKLFRHSFLALYSIHDVAGMITYPLLVTPDDSDHPYLLHAEWTPRGHALLIIYNYDIYYKPSPDKHQNSFRVTTTAVPGIVSNGAPDWLYEEEILNDNKALWMSEESQMLLYVCFNDTEVQELRFPWYGMDSKQLYPDMRSLRYPKPSTKNPVVTLYVADLADVKSIRTRDLKPPMALGQTTDYYFTGVTWVSSTEVSVIWLNRAQNVSMVTICKSPMWFCQETQRISGEGSGWVDAPETPLFSPDGNVYLTLAPVRDGQAGFYRHIVSVNIPKKRMLPLTHGTFEVSRIVAWDHANHLVFYLGVPAGLPGQLHLYVVGSAAPQVGASLGTPHCLSCTVQPHSPPLASLYQGAATSSAAQASAADPHDDDDDATATPAPQPTPPKRSSKIEKSHRVEELYRPCTYHNAYFSHSLAYFVMECLGPGIPTVTLYSTYGMTNQPAAYHNQNNTTTTTTTTTTTQAPTATVTASSQVKPRLLATLQNNTKLHERISKVALTQVKTFPVEISGGHYAQVRLHLPPGLREEEITRYPLVLQVYAGPGSQLVTDRWKTDWSTYLASNRDYIVAQIDGRGSAGQGYSLLHQIYHQLGTVEVNDQLEVTEYLVDTLHFIDKRRVAVWGWSYGGYVAAKLLSHPNQDVFHCGISVAPVTSWKLYDSAYTERYMGIPNVTGNYKGYEESDLRKQVDGFRDRMFYLVHGTADDNVHLQQSMLLSRALSQAGVIYRQQIYPDESHNLSGVKRHLYRSMANFLDDCFRKRVPPEVRAGLRNGGSLDS</sequence>
<keyword evidence="7" id="KW-0720">Serine protease</keyword>
<dbReference type="GO" id="GO:0005886">
    <property type="term" value="C:plasma membrane"/>
    <property type="evidence" value="ECO:0007669"/>
    <property type="project" value="TreeGrafter"/>
</dbReference>
<evidence type="ECO:0000256" key="1">
    <source>
        <dbReference type="ARBA" id="ARBA00004606"/>
    </source>
</evidence>
<dbReference type="GO" id="GO:0012505">
    <property type="term" value="C:endomembrane system"/>
    <property type="evidence" value="ECO:0007669"/>
    <property type="project" value="UniProtKB-SubCell"/>
</dbReference>
<dbReference type="GO" id="GO:0008239">
    <property type="term" value="F:dipeptidyl-peptidase activity"/>
    <property type="evidence" value="ECO:0007669"/>
    <property type="project" value="TreeGrafter"/>
</dbReference>
<keyword evidence="4" id="KW-0645">Protease</keyword>
<keyword evidence="6" id="KW-0378">Hydrolase</keyword>
<evidence type="ECO:0000256" key="3">
    <source>
        <dbReference type="ARBA" id="ARBA00022438"/>
    </source>
</evidence>
<evidence type="ECO:0000313" key="19">
    <source>
        <dbReference type="Proteomes" id="UP000291343"/>
    </source>
</evidence>
<keyword evidence="10 15" id="KW-0472">Membrane</keyword>
<keyword evidence="19" id="KW-1185">Reference proteome</keyword>
<dbReference type="SUPFAM" id="SSF82171">
    <property type="entry name" value="DPP6 N-terminal domain-like"/>
    <property type="match status" value="1"/>
</dbReference>
<dbReference type="Gene3D" id="3.40.50.1820">
    <property type="entry name" value="alpha/beta hydrolase"/>
    <property type="match status" value="1"/>
</dbReference>
<dbReference type="PANTHER" id="PTHR11731">
    <property type="entry name" value="PROTEASE FAMILY S9B,C DIPEPTIDYL-PEPTIDASE IV-RELATED"/>
    <property type="match status" value="1"/>
</dbReference>
<dbReference type="InParanoid" id="A0A482WIF2"/>
<dbReference type="OrthoDB" id="16520at2759"/>
<keyword evidence="8" id="KW-0735">Signal-anchor</keyword>
<dbReference type="AlphaFoldDB" id="A0A482WIF2"/>
<evidence type="ECO:0000256" key="15">
    <source>
        <dbReference type="SAM" id="Phobius"/>
    </source>
</evidence>
<evidence type="ECO:0000313" key="18">
    <source>
        <dbReference type="EMBL" id="RZF33294.1"/>
    </source>
</evidence>
<comment type="similarity">
    <text evidence="2">Belongs to the peptidase S9B family. DPPIV subfamily.</text>
</comment>
<dbReference type="GO" id="GO:0004177">
    <property type="term" value="F:aminopeptidase activity"/>
    <property type="evidence" value="ECO:0007669"/>
    <property type="project" value="UniProtKB-KW"/>
</dbReference>
<evidence type="ECO:0000256" key="6">
    <source>
        <dbReference type="ARBA" id="ARBA00022801"/>
    </source>
</evidence>
<dbReference type="FunCoup" id="A0A482WIF2">
    <property type="interactions" value="155"/>
</dbReference>
<dbReference type="SUPFAM" id="SSF53474">
    <property type="entry name" value="alpha/beta-Hydrolases"/>
    <property type="match status" value="1"/>
</dbReference>
<feature type="domain" description="Dipeptidylpeptidase IV N-terminal" evidence="17">
    <location>
        <begin position="123"/>
        <end position="484"/>
    </location>
</feature>
<keyword evidence="5 15" id="KW-0812">Transmembrane</keyword>
<evidence type="ECO:0000256" key="11">
    <source>
        <dbReference type="ARBA" id="ARBA00023180"/>
    </source>
</evidence>
<evidence type="ECO:0000256" key="13">
    <source>
        <dbReference type="ARBA" id="ARBA00072929"/>
    </source>
</evidence>
<dbReference type="SMR" id="A0A482WIF2"/>
<name>A0A482WIF2_LAOST</name>
<dbReference type="InterPro" id="IPR029058">
    <property type="entry name" value="AB_hydrolase_fold"/>
</dbReference>
<evidence type="ECO:0000256" key="2">
    <source>
        <dbReference type="ARBA" id="ARBA00010036"/>
    </source>
</evidence>
<feature type="region of interest" description="Disordered" evidence="14">
    <location>
        <begin position="492"/>
        <end position="528"/>
    </location>
</feature>
<dbReference type="Pfam" id="PF00930">
    <property type="entry name" value="DPPIV_N"/>
    <property type="match status" value="1"/>
</dbReference>
<feature type="transmembrane region" description="Helical" evidence="15">
    <location>
        <begin position="24"/>
        <end position="45"/>
    </location>
</feature>
<dbReference type="STRING" id="195883.A0A482WIF2"/>
<dbReference type="InterPro" id="IPR050278">
    <property type="entry name" value="Serine_Prot_S9B/DPPIV"/>
</dbReference>
<evidence type="ECO:0000256" key="8">
    <source>
        <dbReference type="ARBA" id="ARBA00022968"/>
    </source>
</evidence>
<evidence type="ECO:0000256" key="12">
    <source>
        <dbReference type="ARBA" id="ARBA00037847"/>
    </source>
</evidence>
<protein>
    <recommendedName>
        <fullName evidence="13">Venom dipeptidyl peptidase 4</fullName>
    </recommendedName>
</protein>
<evidence type="ECO:0000256" key="7">
    <source>
        <dbReference type="ARBA" id="ARBA00022825"/>
    </source>
</evidence>
<dbReference type="InterPro" id="IPR002469">
    <property type="entry name" value="Peptidase_S9B_N"/>
</dbReference>